<dbReference type="RefSeq" id="WP_015706551.1">
    <property type="nucleotide sequence ID" value="NC_015578.1"/>
</dbReference>
<feature type="domain" description="Carbohydrate kinase FGGY C-terminal" evidence="6">
    <location>
        <begin position="309"/>
        <end position="475"/>
    </location>
</feature>
<dbReference type="Proteomes" id="UP000009223">
    <property type="component" value="Chromosome"/>
</dbReference>
<evidence type="ECO:0000313" key="7">
    <source>
        <dbReference type="EMBL" id="AEF84431.1"/>
    </source>
</evidence>
<name>F5YPQ8_TREPZ</name>
<feature type="domain" description="Carbohydrate kinase FGGY N-terminal" evidence="5">
    <location>
        <begin position="4"/>
        <end position="270"/>
    </location>
</feature>
<evidence type="ECO:0000256" key="1">
    <source>
        <dbReference type="ARBA" id="ARBA00009156"/>
    </source>
</evidence>
<evidence type="ECO:0000313" key="8">
    <source>
        <dbReference type="Proteomes" id="UP000009223"/>
    </source>
</evidence>
<dbReference type="STRING" id="545694.TREPR_3784"/>
<dbReference type="OrthoDB" id="9805576at2"/>
<dbReference type="Pfam" id="PF02782">
    <property type="entry name" value="FGGY_C"/>
    <property type="match status" value="1"/>
</dbReference>
<dbReference type="InterPro" id="IPR018484">
    <property type="entry name" value="FGGY_N"/>
</dbReference>
<dbReference type="InterPro" id="IPR050406">
    <property type="entry name" value="FGGY_Carb_Kinase"/>
</dbReference>
<organism evidence="7 8">
    <name type="scientific">Treponema primitia (strain ATCC BAA-887 / DSM 12427 / ZAS-2)</name>
    <dbReference type="NCBI Taxonomy" id="545694"/>
    <lineage>
        <taxon>Bacteria</taxon>
        <taxon>Pseudomonadati</taxon>
        <taxon>Spirochaetota</taxon>
        <taxon>Spirochaetia</taxon>
        <taxon>Spirochaetales</taxon>
        <taxon>Treponemataceae</taxon>
        <taxon>Treponema</taxon>
    </lineage>
</organism>
<evidence type="ECO:0000256" key="2">
    <source>
        <dbReference type="ARBA" id="ARBA00022490"/>
    </source>
</evidence>
<dbReference type="Pfam" id="PF00370">
    <property type="entry name" value="FGGY_N"/>
    <property type="match status" value="1"/>
</dbReference>
<proteinExistence type="inferred from homology"/>
<dbReference type="GO" id="GO:0009372">
    <property type="term" value="P:quorum sensing"/>
    <property type="evidence" value="ECO:0007669"/>
    <property type="project" value="InterPro"/>
</dbReference>
<evidence type="ECO:0000256" key="3">
    <source>
        <dbReference type="ARBA" id="ARBA00022679"/>
    </source>
</evidence>
<keyword evidence="3" id="KW-0808">Transferase</keyword>
<evidence type="ECO:0000256" key="4">
    <source>
        <dbReference type="ARBA" id="ARBA00022777"/>
    </source>
</evidence>
<keyword evidence="4" id="KW-0418">Kinase</keyword>
<dbReference type="EMBL" id="CP001843">
    <property type="protein sequence ID" value="AEF84431.1"/>
    <property type="molecule type" value="Genomic_DNA"/>
</dbReference>
<dbReference type="AlphaFoldDB" id="F5YPQ8"/>
<keyword evidence="2" id="KW-0963">Cytoplasm</keyword>
<reference evidence="8" key="1">
    <citation type="submission" date="2009-12" db="EMBL/GenBank/DDBJ databases">
        <title>Complete sequence of Treponema primitia strain ZAS-2.</title>
        <authorList>
            <person name="Tetu S.G."/>
            <person name="Matson E."/>
            <person name="Ren Q."/>
            <person name="Seshadri R."/>
            <person name="Elbourne L."/>
            <person name="Hassan K.A."/>
            <person name="Durkin A."/>
            <person name="Radune D."/>
            <person name="Mohamoud Y."/>
            <person name="Shay R."/>
            <person name="Jin S."/>
            <person name="Zhang X."/>
            <person name="Lucey K."/>
            <person name="Ballor N.R."/>
            <person name="Ottesen E."/>
            <person name="Rosenthal R."/>
            <person name="Allen A."/>
            <person name="Leadbetter J.R."/>
            <person name="Paulsen I.T."/>
        </authorList>
    </citation>
    <scope>NUCLEOTIDE SEQUENCE [LARGE SCALE GENOMIC DNA]</scope>
    <source>
        <strain evidence="8">ATCC BAA-887 / DSM 12427 / ZAS-2</strain>
    </source>
</reference>
<dbReference type="HOGENOM" id="CLU_009281_3_4_12"/>
<comment type="similarity">
    <text evidence="1">Belongs to the FGGY kinase family.</text>
</comment>
<dbReference type="InterPro" id="IPR043129">
    <property type="entry name" value="ATPase_NBD"/>
</dbReference>
<dbReference type="InterPro" id="IPR000577">
    <property type="entry name" value="Carb_kinase_FGGY"/>
</dbReference>
<keyword evidence="8" id="KW-1185">Reference proteome</keyword>
<dbReference type="Gene3D" id="3.30.420.40">
    <property type="match status" value="2"/>
</dbReference>
<dbReference type="InterPro" id="IPR018485">
    <property type="entry name" value="FGGY_C"/>
</dbReference>
<protein>
    <submittedName>
        <fullName evidence="7">FGGY domain protein</fullName>
    </submittedName>
</protein>
<evidence type="ECO:0000259" key="5">
    <source>
        <dbReference type="Pfam" id="PF00370"/>
    </source>
</evidence>
<dbReference type="InterPro" id="IPR033676">
    <property type="entry name" value="AI-2_kinase"/>
</dbReference>
<dbReference type="PANTHER" id="PTHR43095:SF5">
    <property type="entry name" value="XYLULOSE KINASE"/>
    <property type="match status" value="1"/>
</dbReference>
<reference evidence="7 8" key="2">
    <citation type="journal article" date="2011" name="ISME J.">
        <title>RNA-seq reveals cooperative metabolic interactions between two termite-gut spirochete species in co-culture.</title>
        <authorList>
            <person name="Rosenthal A.Z."/>
            <person name="Matson E.G."/>
            <person name="Eldar A."/>
            <person name="Leadbetter J.R."/>
        </authorList>
    </citation>
    <scope>NUCLEOTIDE SEQUENCE [LARGE SCALE GENOMIC DNA]</scope>
    <source>
        <strain evidence="8">ATCC BAA-887 / DSM 12427 / ZAS-2</strain>
    </source>
</reference>
<gene>
    <name evidence="7" type="ordered locus">TREPR_3784</name>
</gene>
<dbReference type="SUPFAM" id="SSF53067">
    <property type="entry name" value="Actin-like ATPase domain"/>
    <property type="match status" value="2"/>
</dbReference>
<dbReference type="PIRSF" id="PIRSF000538">
    <property type="entry name" value="GlpK"/>
    <property type="match status" value="1"/>
</dbReference>
<dbReference type="eggNOG" id="COG1070">
    <property type="taxonomic scope" value="Bacteria"/>
</dbReference>
<dbReference type="CDD" id="cd07775">
    <property type="entry name" value="ASKHA_NBD_FGGY_AI-2K"/>
    <property type="match status" value="1"/>
</dbReference>
<dbReference type="GO" id="GO:0005975">
    <property type="term" value="P:carbohydrate metabolic process"/>
    <property type="evidence" value="ECO:0007669"/>
    <property type="project" value="InterPro"/>
</dbReference>
<sequence>MSDYVMAIDAGTGSVRAVIFDTLGNQIGYSQREWLHREDPQYPGSMDFDWAVNWKLACTCTREALEKTGVTASQIAAVSTTCMREGIVLYDSAGKEIWACANVDARSNDEVGQLKAISADLEKEIYIESGQTFALGALPRLLWVKNKLPEVYKKIARLGMFNDWLIYRLSAGSPQAKTNGNTAGSFAGNTGVLAVEPSNGSTTGLFDLQTRTWDKTIARRCGLRDDIFPEVQECGTQAATISRQGAADSGLLEGTPLVVGAGDCQAGSLGVGMVDVNDAGVFGGSFWQYEYNTGTGKTSPKCDVRVNCHALESQWQYEALAFNPGLVMRWYRDAFCQEEVRIAAEKNTDPYAVMDQEAMKIPAGSHGMICAFSDVMNYISWRHAAPTFTNFGIDPAQFNKYTFYRAIMENTALITLGHLRLVEQATGNRLGKVVFAGGASKSALWPQILADVLGIPVQVPVVKEATSLGAALLAGKGIGLYPDIKEAARRLVKIEKEFTPNPENQGVYQKAYNAWQTVYAAQLRLSDENSTRHMWSAPGL</sequence>
<evidence type="ECO:0000259" key="6">
    <source>
        <dbReference type="Pfam" id="PF02782"/>
    </source>
</evidence>
<dbReference type="GO" id="GO:0071518">
    <property type="term" value="F:autoinducer-2 kinase activity"/>
    <property type="evidence" value="ECO:0007669"/>
    <property type="project" value="InterPro"/>
</dbReference>
<dbReference type="PANTHER" id="PTHR43095">
    <property type="entry name" value="SUGAR KINASE"/>
    <property type="match status" value="1"/>
</dbReference>
<accession>F5YPQ8</accession>
<dbReference type="KEGG" id="tpi:TREPR_3784"/>